<dbReference type="InParanoid" id="L7JZW6"/>
<dbReference type="AlphaFoldDB" id="L7JZW6"/>
<reference evidence="2 3" key="1">
    <citation type="journal article" date="2012" name="PLoS Pathog.">
        <title>The genome of the obligate intracellular parasite Trachipleistophora hominis: new insights into microsporidian genome dynamics and reductive evolution.</title>
        <authorList>
            <person name="Heinz E."/>
            <person name="Williams T.A."/>
            <person name="Nakjang S."/>
            <person name="Noel C.J."/>
            <person name="Swan D.C."/>
            <person name="Goldberg A.V."/>
            <person name="Harris S.R."/>
            <person name="Weinmaier T."/>
            <person name="Markert S."/>
            <person name="Becher D."/>
            <person name="Bernhardt J."/>
            <person name="Dagan T."/>
            <person name="Hacker C."/>
            <person name="Lucocq J.M."/>
            <person name="Schweder T."/>
            <person name="Rattei T."/>
            <person name="Hall N."/>
            <person name="Hirt R.P."/>
            <person name="Embley T.M."/>
        </authorList>
    </citation>
    <scope>NUCLEOTIDE SEQUENCE [LARGE SCALE GENOMIC DNA]</scope>
</reference>
<dbReference type="HOGENOM" id="CLU_854082_0_0_1"/>
<proteinExistence type="predicted"/>
<keyword evidence="3" id="KW-1185">Reference proteome</keyword>
<keyword evidence="1" id="KW-1133">Transmembrane helix</keyword>
<dbReference type="VEuPathDB" id="MicrosporidiaDB:THOM_0142"/>
<feature type="non-terminal residue" evidence="2">
    <location>
        <position position="1"/>
    </location>
</feature>
<sequence>VVFKLSCLPPTMQKKDEVREQVARSTINEEAPVRNGTRGFFNSLTGQYKYNLMNPKIYLWYFLVFAASIVLMKVCVLITRLLVVDYSNFVFEDIRYDAVDNPNIIKVTLMSKYKCPMNAIVRSLSIAIFNNGENIVVLKKDEFELEKNGRLGFSGILNIAELHPKEVLAYNCNGNLSVEISSAVTIRFFSFYYTFHFQRKRSVSQQRSKNIYTVYLANISLIGQKQINLNIINTGQMFAEHINLRLPPVFFDAEIFGKACVITLSPVCVNRGRVSSFVSLSLFFEDILDLTYLFRYTYKLLSDNFELSTDENLRVPLRVKCLKKRV</sequence>
<feature type="transmembrane region" description="Helical" evidence="1">
    <location>
        <begin position="58"/>
        <end position="83"/>
    </location>
</feature>
<protein>
    <submittedName>
        <fullName evidence="2">Uncharacterized protein</fullName>
    </submittedName>
</protein>
<gene>
    <name evidence="2" type="ORF">THOM_0142</name>
</gene>
<evidence type="ECO:0000313" key="3">
    <source>
        <dbReference type="Proteomes" id="UP000011185"/>
    </source>
</evidence>
<evidence type="ECO:0000313" key="2">
    <source>
        <dbReference type="EMBL" id="ELQ76855.1"/>
    </source>
</evidence>
<dbReference type="EMBL" id="JH993810">
    <property type="protein sequence ID" value="ELQ76855.1"/>
    <property type="molecule type" value="Genomic_DNA"/>
</dbReference>
<name>L7JZW6_TRAHO</name>
<organism evidence="2 3">
    <name type="scientific">Trachipleistophora hominis</name>
    <name type="common">Microsporidian parasite</name>
    <dbReference type="NCBI Taxonomy" id="72359"/>
    <lineage>
        <taxon>Eukaryota</taxon>
        <taxon>Fungi</taxon>
        <taxon>Fungi incertae sedis</taxon>
        <taxon>Microsporidia</taxon>
        <taxon>Pleistophoridae</taxon>
        <taxon>Trachipleistophora</taxon>
    </lineage>
</organism>
<keyword evidence="1" id="KW-0472">Membrane</keyword>
<dbReference type="Proteomes" id="UP000011185">
    <property type="component" value="Unassembled WGS sequence"/>
</dbReference>
<evidence type="ECO:0000256" key="1">
    <source>
        <dbReference type="SAM" id="Phobius"/>
    </source>
</evidence>
<keyword evidence="1" id="KW-0812">Transmembrane</keyword>
<accession>L7JZW6</accession>